<evidence type="ECO:0000256" key="1">
    <source>
        <dbReference type="SAM" id="Phobius"/>
    </source>
</evidence>
<keyword evidence="1" id="KW-1133">Transmembrane helix</keyword>
<feature type="transmembrane region" description="Helical" evidence="1">
    <location>
        <begin position="37"/>
        <end position="62"/>
    </location>
</feature>
<protein>
    <submittedName>
        <fullName evidence="2">Uncharacterized protein</fullName>
    </submittedName>
</protein>
<accession>A0ABS6LEH6</accession>
<comment type="caution">
    <text evidence="2">The sequence shown here is derived from an EMBL/GenBank/DDBJ whole genome shotgun (WGS) entry which is preliminary data.</text>
</comment>
<keyword evidence="1" id="KW-0812">Transmembrane</keyword>
<reference evidence="2 3" key="1">
    <citation type="submission" date="2021-03" db="EMBL/GenBank/DDBJ databases">
        <title>Five novel Rahnella species.</title>
        <authorList>
            <person name="Brady C."/>
            <person name="Asselin J."/>
            <person name="Beer S."/>
            <person name="Bruberg M.B."/>
            <person name="Crampton B."/>
            <person name="Venter S."/>
            <person name="Arnold D."/>
            <person name="Denman S."/>
        </authorList>
    </citation>
    <scope>NUCLEOTIDE SEQUENCE [LARGE SCALE GENOMIC DNA]</scope>
    <source>
        <strain evidence="2 3">FRB 231</strain>
    </source>
</reference>
<name>A0ABS6LEH6_9GAMM</name>
<proteinExistence type="predicted"/>
<sequence>MSHFEWPAFFLLTLLDAVTAVMIFFCALNERILLMSVWYRVGLIVAALGFAAQGALNLPYLIFGTQLYANEIPFWALKDVGIAMVATHYFWLVLRDKRKLGTPLENDRVKPPGKPAKPRIRAKAATTIVAGTKKPVTKSKKKVTTGT</sequence>
<feature type="transmembrane region" description="Helical" evidence="1">
    <location>
        <begin position="6"/>
        <end position="25"/>
    </location>
</feature>
<dbReference type="RefSeq" id="WP_217149062.1">
    <property type="nucleotide sequence ID" value="NZ_JAFMOY010000122.1"/>
</dbReference>
<dbReference type="EMBL" id="JAFMOY010000122">
    <property type="protein sequence ID" value="MBU9845332.1"/>
    <property type="molecule type" value="Genomic_DNA"/>
</dbReference>
<feature type="transmembrane region" description="Helical" evidence="1">
    <location>
        <begin position="74"/>
        <end position="94"/>
    </location>
</feature>
<evidence type="ECO:0000313" key="2">
    <source>
        <dbReference type="EMBL" id="MBU9845332.1"/>
    </source>
</evidence>
<organism evidence="2 3">
    <name type="scientific">Rahnella ecdela</name>
    <dbReference type="NCBI Taxonomy" id="2816250"/>
    <lineage>
        <taxon>Bacteria</taxon>
        <taxon>Pseudomonadati</taxon>
        <taxon>Pseudomonadota</taxon>
        <taxon>Gammaproteobacteria</taxon>
        <taxon>Enterobacterales</taxon>
        <taxon>Yersiniaceae</taxon>
        <taxon>Rahnella</taxon>
    </lineage>
</organism>
<keyword evidence="3" id="KW-1185">Reference proteome</keyword>
<dbReference type="Proteomes" id="UP000739284">
    <property type="component" value="Unassembled WGS sequence"/>
</dbReference>
<evidence type="ECO:0000313" key="3">
    <source>
        <dbReference type="Proteomes" id="UP000739284"/>
    </source>
</evidence>
<gene>
    <name evidence="2" type="ORF">J1784_09945</name>
</gene>
<keyword evidence="1" id="KW-0472">Membrane</keyword>